<dbReference type="InterPro" id="IPR027417">
    <property type="entry name" value="P-loop_NTPase"/>
</dbReference>
<gene>
    <name evidence="1" type="ORF">BCF38_101238</name>
    <name evidence="2" type="ORF">SAMN05421539_101238</name>
</gene>
<keyword evidence="2" id="KW-0067">ATP-binding</keyword>
<protein>
    <submittedName>
        <fullName evidence="2">Peptide/nickel transport system ATP-binding protein</fullName>
    </submittedName>
</protein>
<evidence type="ECO:0000313" key="2">
    <source>
        <dbReference type="EMBL" id="SSA38108.1"/>
    </source>
</evidence>
<accession>A0A2Y9A3R5</accession>
<reference evidence="2 4" key="1">
    <citation type="submission" date="2016-10" db="EMBL/GenBank/DDBJ databases">
        <authorList>
            <person name="Cai Z."/>
        </authorList>
    </citation>
    <scope>NUCLEOTIDE SEQUENCE [LARGE SCALE GENOMIC DNA]</scope>
    <source>
        <strain evidence="2 4">DSM 25227</strain>
    </source>
</reference>
<keyword evidence="3" id="KW-1185">Reference proteome</keyword>
<evidence type="ECO:0000313" key="3">
    <source>
        <dbReference type="Proteomes" id="UP000245839"/>
    </source>
</evidence>
<name>A0A2Y9A3R5_9RHOB</name>
<keyword evidence="2" id="KW-0547">Nucleotide-binding</keyword>
<dbReference type="EMBL" id="UETC01000001">
    <property type="protein sequence ID" value="SSA38108.1"/>
    <property type="molecule type" value="Genomic_DNA"/>
</dbReference>
<evidence type="ECO:0000313" key="1">
    <source>
        <dbReference type="EMBL" id="PWJ21830.1"/>
    </source>
</evidence>
<dbReference type="EMBL" id="QGDJ01000001">
    <property type="protein sequence ID" value="PWJ21830.1"/>
    <property type="molecule type" value="Genomic_DNA"/>
</dbReference>
<sequence>MSHELPVIGHLCDRLAVMRQGEIVEVMGGDRLRAMTPDHPYSRELLAASVYAMGETRR</sequence>
<dbReference type="Gene3D" id="3.40.50.300">
    <property type="entry name" value="P-loop containing nucleotide triphosphate hydrolases"/>
    <property type="match status" value="1"/>
</dbReference>
<organism evidence="2 4">
    <name type="scientific">Jannaschia seohaensis</name>
    <dbReference type="NCBI Taxonomy" id="475081"/>
    <lineage>
        <taxon>Bacteria</taxon>
        <taxon>Pseudomonadati</taxon>
        <taxon>Pseudomonadota</taxon>
        <taxon>Alphaproteobacteria</taxon>
        <taxon>Rhodobacterales</taxon>
        <taxon>Roseobacteraceae</taxon>
        <taxon>Jannaschia</taxon>
    </lineage>
</organism>
<dbReference type="RefSeq" id="WP_342768091.1">
    <property type="nucleotide sequence ID" value="NZ_QGDJ01000001.1"/>
</dbReference>
<evidence type="ECO:0000313" key="4">
    <source>
        <dbReference type="Proteomes" id="UP000251571"/>
    </source>
</evidence>
<dbReference type="AlphaFoldDB" id="A0A2Y9A3R5"/>
<dbReference type="Proteomes" id="UP000245839">
    <property type="component" value="Unassembled WGS sequence"/>
</dbReference>
<dbReference type="Proteomes" id="UP000251571">
    <property type="component" value="Unassembled WGS sequence"/>
</dbReference>
<dbReference type="GO" id="GO:0005524">
    <property type="term" value="F:ATP binding"/>
    <property type="evidence" value="ECO:0007669"/>
    <property type="project" value="UniProtKB-KW"/>
</dbReference>
<proteinExistence type="predicted"/>
<reference evidence="1 3" key="2">
    <citation type="submission" date="2018-03" db="EMBL/GenBank/DDBJ databases">
        <title>Genomic Encyclopedia of Archaeal and Bacterial Type Strains, Phase II (KMG-II): from individual species to whole genera.</title>
        <authorList>
            <person name="Goeker M."/>
        </authorList>
    </citation>
    <scope>NUCLEOTIDE SEQUENCE [LARGE SCALE GENOMIC DNA]</scope>
    <source>
        <strain evidence="1 3">DSM 25227</strain>
    </source>
</reference>